<dbReference type="PROSITE" id="PS51296">
    <property type="entry name" value="RIESKE"/>
    <property type="match status" value="1"/>
</dbReference>
<keyword evidence="5" id="KW-0411">Iron-sulfur</keyword>
<dbReference type="Gene3D" id="2.102.10.10">
    <property type="entry name" value="Rieske [2Fe-2S] iron-sulphur domain"/>
    <property type="match status" value="1"/>
</dbReference>
<evidence type="ECO:0000256" key="3">
    <source>
        <dbReference type="ARBA" id="ARBA00023002"/>
    </source>
</evidence>
<proteinExistence type="predicted"/>
<dbReference type="Pfam" id="PF19112">
    <property type="entry name" value="VanA_C"/>
    <property type="match status" value="1"/>
</dbReference>
<evidence type="ECO:0000259" key="6">
    <source>
        <dbReference type="PROSITE" id="PS51296"/>
    </source>
</evidence>
<evidence type="ECO:0000256" key="2">
    <source>
        <dbReference type="ARBA" id="ARBA00022723"/>
    </source>
</evidence>
<sequence length="347" mass="39019">MEFLRNTWYCAGWGADLGQDDLIDRTILKESVLLYRKQNGLAVAIGNRCPHRFAPLSSGCKKGDNVACPYHGLTFGPSGECVLNPHGDGTTPKAARVTRYPLVERYDALWIWMGDPELADADEIPDFSESSLREGWGHIRGHLEVPVHYELLTDNLLDLSHVPYLHPFLSAQGPQPDGFREERELKQDGNTVWSMHRNLNTVTTPLFRLLWEDAPEVIEGYFDMRWTAPSNLLLRAGISAMDGRREDGARIPMAHLLTPATETHTHYFWCQARNRKGADRAIDQELKAGIDHVFRDEDEAMLIKCQALMGTTDLMSLRPVLLHGDAPAMRARRILAAQIDAEAKLGT</sequence>
<organism evidence="7 8">
    <name type="scientific">Paraburkholderia phenoliruptrix</name>
    <dbReference type="NCBI Taxonomy" id="252970"/>
    <lineage>
        <taxon>Bacteria</taxon>
        <taxon>Pseudomonadati</taxon>
        <taxon>Pseudomonadota</taxon>
        <taxon>Betaproteobacteria</taxon>
        <taxon>Burkholderiales</taxon>
        <taxon>Burkholderiaceae</taxon>
        <taxon>Paraburkholderia</taxon>
    </lineage>
</organism>
<dbReference type="InterPro" id="IPR050584">
    <property type="entry name" value="Cholesterol_7-desaturase"/>
</dbReference>
<dbReference type="GO" id="GO:0051537">
    <property type="term" value="F:2 iron, 2 sulfur cluster binding"/>
    <property type="evidence" value="ECO:0007669"/>
    <property type="project" value="UniProtKB-KW"/>
</dbReference>
<dbReference type="SUPFAM" id="SSF55961">
    <property type="entry name" value="Bet v1-like"/>
    <property type="match status" value="1"/>
</dbReference>
<evidence type="ECO:0000256" key="4">
    <source>
        <dbReference type="ARBA" id="ARBA00023004"/>
    </source>
</evidence>
<dbReference type="PANTHER" id="PTHR21266">
    <property type="entry name" value="IRON-SULFUR DOMAIN CONTAINING PROTEIN"/>
    <property type="match status" value="1"/>
</dbReference>
<dbReference type="Proteomes" id="UP000494102">
    <property type="component" value="Unassembled WGS sequence"/>
</dbReference>
<dbReference type="GO" id="GO:0046872">
    <property type="term" value="F:metal ion binding"/>
    <property type="evidence" value="ECO:0007669"/>
    <property type="project" value="UniProtKB-KW"/>
</dbReference>
<dbReference type="AlphaFoldDB" id="A0A6J5K4T5"/>
<feature type="domain" description="Rieske" evidence="6">
    <location>
        <begin position="8"/>
        <end position="111"/>
    </location>
</feature>
<name>A0A6J5K4T5_9BURK</name>
<dbReference type="InterPro" id="IPR036922">
    <property type="entry name" value="Rieske_2Fe-2S_sf"/>
</dbReference>
<keyword evidence="1" id="KW-0001">2Fe-2S</keyword>
<keyword evidence="3 7" id="KW-0560">Oxidoreductase</keyword>
<accession>A0A6J5K4T5</accession>
<dbReference type="InterPro" id="IPR044043">
    <property type="entry name" value="VanA_C_cat"/>
</dbReference>
<dbReference type="RefSeq" id="WP_015002882.1">
    <property type="nucleotide sequence ID" value="NZ_CADILN010000002.1"/>
</dbReference>
<dbReference type="GO" id="GO:0016491">
    <property type="term" value="F:oxidoreductase activity"/>
    <property type="evidence" value="ECO:0007669"/>
    <property type="project" value="UniProtKB-KW"/>
</dbReference>
<dbReference type="GeneID" id="27797267"/>
<dbReference type="PANTHER" id="PTHR21266:SF60">
    <property type="entry name" value="3-KETOSTEROID-9-ALPHA-MONOOXYGENASE, OXYGENASE COMPONENT"/>
    <property type="match status" value="1"/>
</dbReference>
<keyword evidence="2" id="KW-0479">Metal-binding</keyword>
<gene>
    <name evidence="7" type="primary">cndA</name>
    <name evidence="7" type="ORF">LMG9964_02269</name>
</gene>
<dbReference type="SUPFAM" id="SSF50022">
    <property type="entry name" value="ISP domain"/>
    <property type="match status" value="1"/>
</dbReference>
<dbReference type="InterPro" id="IPR017941">
    <property type="entry name" value="Rieske_2Fe-2S"/>
</dbReference>
<dbReference type="Gene3D" id="3.90.380.10">
    <property type="entry name" value="Naphthalene 1,2-dioxygenase Alpha Subunit, Chain A, domain 1"/>
    <property type="match status" value="1"/>
</dbReference>
<evidence type="ECO:0000313" key="8">
    <source>
        <dbReference type="Proteomes" id="UP000494102"/>
    </source>
</evidence>
<keyword evidence="4" id="KW-0408">Iron</keyword>
<evidence type="ECO:0000256" key="5">
    <source>
        <dbReference type="ARBA" id="ARBA00023014"/>
    </source>
</evidence>
<dbReference type="EC" id="1.14.15.23" evidence="7"/>
<protein>
    <submittedName>
        <fullName evidence="7">Chloroacetanilide N-alkylformylase, oxygenase component</fullName>
        <ecNumber evidence="7">1.14.15.23</ecNumber>
    </submittedName>
</protein>
<evidence type="ECO:0000313" key="7">
    <source>
        <dbReference type="EMBL" id="CAB4048628.1"/>
    </source>
</evidence>
<reference evidence="7 8" key="1">
    <citation type="submission" date="2020-04" db="EMBL/GenBank/DDBJ databases">
        <authorList>
            <person name="De Canck E."/>
        </authorList>
    </citation>
    <scope>NUCLEOTIDE SEQUENCE [LARGE SCALE GENOMIC DNA]</scope>
    <source>
        <strain evidence="7 8">LMG 9964</strain>
    </source>
</reference>
<dbReference type="EMBL" id="CADILN010000002">
    <property type="protein sequence ID" value="CAB4048628.1"/>
    <property type="molecule type" value="Genomic_DNA"/>
</dbReference>
<evidence type="ECO:0000256" key="1">
    <source>
        <dbReference type="ARBA" id="ARBA00022714"/>
    </source>
</evidence>
<dbReference type="Pfam" id="PF00355">
    <property type="entry name" value="Rieske"/>
    <property type="match status" value="1"/>
</dbReference>